<dbReference type="EMBL" id="KZ613531">
    <property type="protein sequence ID" value="PMD13455.1"/>
    <property type="molecule type" value="Genomic_DNA"/>
</dbReference>
<reference evidence="3 4" key="1">
    <citation type="submission" date="2016-05" db="EMBL/GenBank/DDBJ databases">
        <title>A degradative enzymes factory behind the ericoid mycorrhizal symbiosis.</title>
        <authorList>
            <consortium name="DOE Joint Genome Institute"/>
            <person name="Martino E."/>
            <person name="Morin E."/>
            <person name="Grelet G."/>
            <person name="Kuo A."/>
            <person name="Kohler A."/>
            <person name="Daghino S."/>
            <person name="Barry K."/>
            <person name="Choi C."/>
            <person name="Cichocki N."/>
            <person name="Clum A."/>
            <person name="Copeland A."/>
            <person name="Hainaut M."/>
            <person name="Haridas S."/>
            <person name="Labutti K."/>
            <person name="Lindquist E."/>
            <person name="Lipzen A."/>
            <person name="Khouja H.-R."/>
            <person name="Murat C."/>
            <person name="Ohm R."/>
            <person name="Olson A."/>
            <person name="Spatafora J."/>
            <person name="Veneault-Fourrey C."/>
            <person name="Henrissat B."/>
            <person name="Grigoriev I."/>
            <person name="Martin F."/>
            <person name="Perotto S."/>
        </authorList>
    </citation>
    <scope>NUCLEOTIDE SEQUENCE [LARGE SCALE GENOMIC DNA]</scope>
    <source>
        <strain evidence="3 4">UAMH 7357</strain>
    </source>
</reference>
<evidence type="ECO:0000313" key="3">
    <source>
        <dbReference type="EMBL" id="PMD13455.1"/>
    </source>
</evidence>
<dbReference type="Proteomes" id="UP000235672">
    <property type="component" value="Unassembled WGS sequence"/>
</dbReference>
<organism evidence="3 4">
    <name type="scientific">Hyaloscypha hepaticicola</name>
    <dbReference type="NCBI Taxonomy" id="2082293"/>
    <lineage>
        <taxon>Eukaryota</taxon>
        <taxon>Fungi</taxon>
        <taxon>Dikarya</taxon>
        <taxon>Ascomycota</taxon>
        <taxon>Pezizomycotina</taxon>
        <taxon>Leotiomycetes</taxon>
        <taxon>Helotiales</taxon>
        <taxon>Hyaloscyphaceae</taxon>
        <taxon>Hyaloscypha</taxon>
    </lineage>
</organism>
<name>A0A2J6PHD3_9HELO</name>
<evidence type="ECO:0000259" key="2">
    <source>
        <dbReference type="SMART" id="SM00382"/>
    </source>
</evidence>
<evidence type="ECO:0000256" key="1">
    <source>
        <dbReference type="SAM" id="MobiDB-lite"/>
    </source>
</evidence>
<keyword evidence="4" id="KW-1185">Reference proteome</keyword>
<dbReference type="InterPro" id="IPR003593">
    <property type="entry name" value="AAA+_ATPase"/>
</dbReference>
<evidence type="ECO:0000313" key="4">
    <source>
        <dbReference type="Proteomes" id="UP000235672"/>
    </source>
</evidence>
<dbReference type="GO" id="GO:0005524">
    <property type="term" value="F:ATP binding"/>
    <property type="evidence" value="ECO:0007669"/>
    <property type="project" value="InterPro"/>
</dbReference>
<dbReference type="PANTHER" id="PTHR46411">
    <property type="entry name" value="FAMILY ATPASE, PUTATIVE-RELATED"/>
    <property type="match status" value="1"/>
</dbReference>
<accession>A0A2J6PHD3</accession>
<feature type="region of interest" description="Disordered" evidence="1">
    <location>
        <begin position="126"/>
        <end position="163"/>
    </location>
</feature>
<dbReference type="GO" id="GO:0016887">
    <property type="term" value="F:ATP hydrolysis activity"/>
    <property type="evidence" value="ECO:0007669"/>
    <property type="project" value="InterPro"/>
</dbReference>
<dbReference type="SUPFAM" id="SSF52540">
    <property type="entry name" value="P-loop containing nucleoside triphosphate hydrolases"/>
    <property type="match status" value="1"/>
</dbReference>
<dbReference type="Gene3D" id="3.40.50.300">
    <property type="entry name" value="P-loop containing nucleotide triphosphate hydrolases"/>
    <property type="match status" value="1"/>
</dbReference>
<dbReference type="PANTHER" id="PTHR46411:SF2">
    <property type="entry name" value="AAA+ ATPASE DOMAIN-CONTAINING PROTEIN"/>
    <property type="match status" value="1"/>
</dbReference>
<sequence length="950" mass="107867">MRAINDTTRRKRQETGKSAVINYAIPLPRYICSLLSPYAARSSGFEKVRTPQTKKRYKHRTTASMAQNRDAVLLMTGKTSLIEETQQRYIDALEKRISCLESRARNSKQPQHIADPTVGLEATSSSVVPDIEEPPNTSTHKSTATSDSKSDSRKESNEYANSKHLKDAVSVQAYSRFFGKVKIVARRYSKDNDGKNEKPVGEEEVISDVQSTILADAAHRNKTTTEQEKQSQTTTAPITFTLGIDDDGCVFKANVKINDSELQAMVQIFFAQHPRFGLDLAVFSIDSPFEPFIQYWRDLQALAKCEEGHSAVLQFRKRLQRFKASSPDLIGWPQRLLDLINSNDSIERMSTNLGTLLELIHEAVRGRAGERSLSRILEENLAVDQDVVSFDNLWTIYKPGDIVISHLFLGEPQAFIVHESMESGMEKTGITRYWGLICWSYDWTGKTFRRIQVELRVESFEGARKVQSLSVCPIKYLSEAEKDNMKQRGRNFWEICLRAKGSRLFQYSGDAILRASGIGKVSLTRALENDEDPDKQLSPWHTLEKIFREALHGPDFTNTTIVEIDGDEQVMIDTLSFRQHGPGKHYNQMPMGKVRFWNKVNDCRCSICQQNFALNENQKPHYDLEPGNFGEGFEDSTQYLICPPRVLGYHLSRKHWVELNVNDVKKVERKIDTSAFDQLQMESIKSKELLKKLVMSHWNRNKSDNKGKMQDLMKGKGESLVILLYGPPGVGKTLTAESVALATGKPLLFVSVADIGLQPEKVEENLVHAFRLAASWEAIILFDEADVFLESRSGDTASFVRNALVSELLRVLEYYDGMLILTTNRLRRFDHAVMSRINLAIRFPELSHEQKRTIFLNFVGQLDEDATADLARIEAWIKDDDTREQLDGLNGRQIRNILFSAAKMTSQQEGGKLNLEAIKQLAQATKRFAQEIRADMEASRVKNEPSYRAV</sequence>
<feature type="domain" description="AAA+ ATPase" evidence="2">
    <location>
        <begin position="718"/>
        <end position="845"/>
    </location>
</feature>
<dbReference type="AlphaFoldDB" id="A0A2J6PHD3"/>
<feature type="compositionally biased region" description="Low complexity" evidence="1">
    <location>
        <begin position="137"/>
        <end position="147"/>
    </location>
</feature>
<dbReference type="Pfam" id="PF22942">
    <property type="entry name" value="DUF7025"/>
    <property type="match status" value="1"/>
</dbReference>
<dbReference type="Pfam" id="PF00004">
    <property type="entry name" value="AAA"/>
    <property type="match status" value="1"/>
</dbReference>
<dbReference type="STRING" id="1745343.A0A2J6PHD3"/>
<proteinExistence type="predicted"/>
<feature type="compositionally biased region" description="Basic and acidic residues" evidence="1">
    <location>
        <begin position="148"/>
        <end position="157"/>
    </location>
</feature>
<dbReference type="InterPro" id="IPR003959">
    <property type="entry name" value="ATPase_AAA_core"/>
</dbReference>
<dbReference type="InterPro" id="IPR054289">
    <property type="entry name" value="DUF7025"/>
</dbReference>
<dbReference type="CDD" id="cd19481">
    <property type="entry name" value="RecA-like_protease"/>
    <property type="match status" value="1"/>
</dbReference>
<dbReference type="InterPro" id="IPR027417">
    <property type="entry name" value="P-loop_NTPase"/>
</dbReference>
<protein>
    <recommendedName>
        <fullName evidence="2">AAA+ ATPase domain-containing protein</fullName>
    </recommendedName>
</protein>
<dbReference type="SMART" id="SM00382">
    <property type="entry name" value="AAA"/>
    <property type="match status" value="1"/>
</dbReference>
<gene>
    <name evidence="3" type="ORF">NA56DRAFT_637799</name>
</gene>
<dbReference type="OrthoDB" id="10042665at2759"/>